<sequence>MYDAGDHMKPGFPMAFTVTVLSWEILEYGDQMDEVSQLEPAQGSLKWITDYLINAHPSPNVLYVQVDDPDVDHKCWQRPEDMTEERPVAKVDEKSPGSDVAGETSAALAAASLRIIQQELPKVQTYYNFTDFGDDLLWAATWLYHATSDKTYLDYVTAENGKSFARWGKPSWFSWDDKHAGTQENCGGCYVWSNT</sequence>
<dbReference type="SUPFAM" id="SSF48208">
    <property type="entry name" value="Six-hairpin glycosidases"/>
    <property type="match status" value="1"/>
</dbReference>
<feature type="domain" description="Glycoside hydrolase family 9" evidence="10">
    <location>
        <begin position="122"/>
        <end position="183"/>
    </location>
</feature>
<evidence type="ECO:0000256" key="3">
    <source>
        <dbReference type="ARBA" id="ARBA00012601"/>
    </source>
</evidence>
<feature type="region of interest" description="Disordered" evidence="9">
    <location>
        <begin position="80"/>
        <end position="100"/>
    </location>
</feature>
<keyword evidence="5" id="KW-0136">Cellulose degradation</keyword>
<evidence type="ECO:0000313" key="11">
    <source>
        <dbReference type="EMBL" id="RZC44812.1"/>
    </source>
</evidence>
<feature type="domain" description="Glycoside hydrolase family 9" evidence="10">
    <location>
        <begin position="1"/>
        <end position="113"/>
    </location>
</feature>
<protein>
    <recommendedName>
        <fullName evidence="3">cellulase</fullName>
        <ecNumber evidence="3">3.2.1.4</ecNumber>
    </recommendedName>
</protein>
<evidence type="ECO:0000256" key="5">
    <source>
        <dbReference type="ARBA" id="ARBA00023001"/>
    </source>
</evidence>
<accession>A0A4Y7IAR8</accession>
<keyword evidence="4" id="KW-0378">Hydrolase</keyword>
<dbReference type="GO" id="GO:0030245">
    <property type="term" value="P:cellulose catabolic process"/>
    <property type="evidence" value="ECO:0007669"/>
    <property type="project" value="UniProtKB-KW"/>
</dbReference>
<dbReference type="OMA" id="GYHHELL"/>
<evidence type="ECO:0000256" key="2">
    <source>
        <dbReference type="ARBA" id="ARBA00007072"/>
    </source>
</evidence>
<dbReference type="EC" id="3.2.1.4" evidence="3"/>
<dbReference type="InterPro" id="IPR008928">
    <property type="entry name" value="6-hairpin_glycosidase_sf"/>
</dbReference>
<evidence type="ECO:0000256" key="8">
    <source>
        <dbReference type="ARBA" id="ARBA00023326"/>
    </source>
</evidence>
<dbReference type="AlphaFoldDB" id="A0A4Y7IAR8"/>
<evidence type="ECO:0000256" key="7">
    <source>
        <dbReference type="ARBA" id="ARBA00023295"/>
    </source>
</evidence>
<evidence type="ECO:0000256" key="4">
    <source>
        <dbReference type="ARBA" id="ARBA00022801"/>
    </source>
</evidence>
<comment type="similarity">
    <text evidence="2">Belongs to the glycosyl hydrolase 9 (cellulase E) family.</text>
</comment>
<evidence type="ECO:0000256" key="1">
    <source>
        <dbReference type="ARBA" id="ARBA00000966"/>
    </source>
</evidence>
<dbReference type="PANTHER" id="PTHR22298">
    <property type="entry name" value="ENDO-1,4-BETA-GLUCANASE"/>
    <property type="match status" value="1"/>
</dbReference>
<evidence type="ECO:0000256" key="9">
    <source>
        <dbReference type="SAM" id="MobiDB-lite"/>
    </source>
</evidence>
<dbReference type="InterPro" id="IPR001701">
    <property type="entry name" value="Glyco_hydro_9"/>
</dbReference>
<evidence type="ECO:0000256" key="6">
    <source>
        <dbReference type="ARBA" id="ARBA00023277"/>
    </source>
</evidence>
<dbReference type="Proteomes" id="UP000316621">
    <property type="component" value="Chromosome 1"/>
</dbReference>
<feature type="compositionally biased region" description="Basic and acidic residues" evidence="9">
    <location>
        <begin position="80"/>
        <end position="96"/>
    </location>
</feature>
<keyword evidence="6" id="KW-0119">Carbohydrate metabolism</keyword>
<dbReference type="InterPro" id="IPR012341">
    <property type="entry name" value="6hp_glycosidase-like_sf"/>
</dbReference>
<evidence type="ECO:0000259" key="10">
    <source>
        <dbReference type="Pfam" id="PF00759"/>
    </source>
</evidence>
<keyword evidence="7" id="KW-0326">Glycosidase</keyword>
<comment type="catalytic activity">
    <reaction evidence="1">
        <text>Endohydrolysis of (1-&gt;4)-beta-D-glucosidic linkages in cellulose, lichenin and cereal beta-D-glucans.</text>
        <dbReference type="EC" id="3.2.1.4"/>
    </reaction>
</comment>
<dbReference type="Gene3D" id="1.50.10.10">
    <property type="match status" value="2"/>
</dbReference>
<proteinExistence type="inferred from homology"/>
<reference evidence="11 12" key="1">
    <citation type="journal article" date="2018" name="Science">
        <title>The opium poppy genome and morphinan production.</title>
        <authorList>
            <person name="Guo L."/>
            <person name="Winzer T."/>
            <person name="Yang X."/>
            <person name="Li Y."/>
            <person name="Ning Z."/>
            <person name="He Z."/>
            <person name="Teodor R."/>
            <person name="Lu Y."/>
            <person name="Bowser T.A."/>
            <person name="Graham I.A."/>
            <person name="Ye K."/>
        </authorList>
    </citation>
    <scope>NUCLEOTIDE SEQUENCE [LARGE SCALE GENOMIC DNA]</scope>
    <source>
        <strain evidence="12">cv. HN1</strain>
        <tissue evidence="11">Leaves</tissue>
    </source>
</reference>
<dbReference type="Gramene" id="RZC44812">
    <property type="protein sequence ID" value="RZC44812"/>
    <property type="gene ID" value="C5167_037762"/>
</dbReference>
<keyword evidence="12" id="KW-1185">Reference proteome</keyword>
<dbReference type="EMBL" id="CM010715">
    <property type="protein sequence ID" value="RZC44812.1"/>
    <property type="molecule type" value="Genomic_DNA"/>
</dbReference>
<dbReference type="STRING" id="3469.A0A4Y7IAR8"/>
<evidence type="ECO:0000313" key="12">
    <source>
        <dbReference type="Proteomes" id="UP000316621"/>
    </source>
</evidence>
<dbReference type="Pfam" id="PF00759">
    <property type="entry name" value="Glyco_hydro_9"/>
    <property type="match status" value="2"/>
</dbReference>
<name>A0A4Y7IAR8_PAPSO</name>
<keyword evidence="8" id="KW-0624">Polysaccharide degradation</keyword>
<organism evidence="11 12">
    <name type="scientific">Papaver somniferum</name>
    <name type="common">Opium poppy</name>
    <dbReference type="NCBI Taxonomy" id="3469"/>
    <lineage>
        <taxon>Eukaryota</taxon>
        <taxon>Viridiplantae</taxon>
        <taxon>Streptophyta</taxon>
        <taxon>Embryophyta</taxon>
        <taxon>Tracheophyta</taxon>
        <taxon>Spermatophyta</taxon>
        <taxon>Magnoliopsida</taxon>
        <taxon>Ranunculales</taxon>
        <taxon>Papaveraceae</taxon>
        <taxon>Papaveroideae</taxon>
        <taxon>Papaver</taxon>
    </lineage>
</organism>
<dbReference type="GO" id="GO:0008810">
    <property type="term" value="F:cellulase activity"/>
    <property type="evidence" value="ECO:0007669"/>
    <property type="project" value="UniProtKB-EC"/>
</dbReference>
<gene>
    <name evidence="11" type="ORF">C5167_037762</name>
</gene>